<dbReference type="Pfam" id="PF01569">
    <property type="entry name" value="PAP2"/>
    <property type="match status" value="1"/>
</dbReference>
<accession>A0A1J5Q6Y1</accession>
<dbReference type="InterPro" id="IPR000326">
    <property type="entry name" value="PAP2/HPO"/>
</dbReference>
<dbReference type="SUPFAM" id="SSF48317">
    <property type="entry name" value="Acid phosphatase/Vanadium-dependent haloperoxidase"/>
    <property type="match status" value="1"/>
</dbReference>
<evidence type="ECO:0000256" key="1">
    <source>
        <dbReference type="SAM" id="Phobius"/>
    </source>
</evidence>
<feature type="domain" description="Phosphatidic acid phosphatase type 2/haloperoxidase" evidence="2">
    <location>
        <begin position="104"/>
        <end position="210"/>
    </location>
</feature>
<gene>
    <name evidence="3" type="ORF">GALL_393490</name>
</gene>
<feature type="transmembrane region" description="Helical" evidence="1">
    <location>
        <begin position="167"/>
        <end position="189"/>
    </location>
</feature>
<feature type="transmembrane region" description="Helical" evidence="1">
    <location>
        <begin position="24"/>
        <end position="42"/>
    </location>
</feature>
<dbReference type="PANTHER" id="PTHR14969:SF13">
    <property type="entry name" value="AT30094P"/>
    <property type="match status" value="1"/>
</dbReference>
<organism evidence="3">
    <name type="scientific">mine drainage metagenome</name>
    <dbReference type="NCBI Taxonomy" id="410659"/>
    <lineage>
        <taxon>unclassified sequences</taxon>
        <taxon>metagenomes</taxon>
        <taxon>ecological metagenomes</taxon>
    </lineage>
</organism>
<dbReference type="SMART" id="SM00014">
    <property type="entry name" value="acidPPc"/>
    <property type="match status" value="1"/>
</dbReference>
<dbReference type="AlphaFoldDB" id="A0A1J5Q6Y1"/>
<keyword evidence="1" id="KW-0472">Membrane</keyword>
<protein>
    <submittedName>
        <fullName evidence="3">Phosphatidylglycerophosphatase B</fullName>
    </submittedName>
</protein>
<dbReference type="EMBL" id="MLJW01001306">
    <property type="protein sequence ID" value="OIQ78930.1"/>
    <property type="molecule type" value="Genomic_DNA"/>
</dbReference>
<dbReference type="PANTHER" id="PTHR14969">
    <property type="entry name" value="SPHINGOSINE-1-PHOSPHATE PHOSPHOHYDROLASE"/>
    <property type="match status" value="1"/>
</dbReference>
<dbReference type="Gene3D" id="1.20.144.10">
    <property type="entry name" value="Phosphatidic acid phosphatase type 2/haloperoxidase"/>
    <property type="match status" value="1"/>
</dbReference>
<keyword evidence="1" id="KW-1133">Transmembrane helix</keyword>
<comment type="caution">
    <text evidence="3">The sequence shown here is derived from an EMBL/GenBank/DDBJ whole genome shotgun (WGS) entry which is preliminary data.</text>
</comment>
<reference evidence="3" key="1">
    <citation type="submission" date="2016-10" db="EMBL/GenBank/DDBJ databases">
        <title>Sequence of Gallionella enrichment culture.</title>
        <authorList>
            <person name="Poehlein A."/>
            <person name="Muehling M."/>
            <person name="Daniel R."/>
        </authorList>
    </citation>
    <scope>NUCLEOTIDE SEQUENCE</scope>
</reference>
<dbReference type="InterPro" id="IPR036938">
    <property type="entry name" value="PAP2/HPO_sf"/>
</dbReference>
<evidence type="ECO:0000313" key="3">
    <source>
        <dbReference type="EMBL" id="OIQ78930.1"/>
    </source>
</evidence>
<sequence length="221" mass="23970">MFHFASTDQFGHGANLNVKTASRYLWVGVIFIAAFISLGLAVRSGPTSFDLTVARFFAAHRTHSEVSVARFVGAAAEPWVVGLVAIGIFGIRIYRKRLRSVGDFVPIAMIASVAVCASLGKSFFGRARPDATLAIFRIPEPSFPSSHTAFMAAAGCAFLFIVVRHRLLAVCAIWVATVFIGLDRLVLGVHWFTDLVGSVLLSWGLFFLFTSLSQSLKRGVS</sequence>
<keyword evidence="1" id="KW-0812">Transmembrane</keyword>
<feature type="transmembrane region" description="Helical" evidence="1">
    <location>
        <begin position="71"/>
        <end position="92"/>
    </location>
</feature>
<proteinExistence type="predicted"/>
<feature type="transmembrane region" description="Helical" evidence="1">
    <location>
        <begin position="104"/>
        <end position="124"/>
    </location>
</feature>
<name>A0A1J5Q6Y1_9ZZZZ</name>
<evidence type="ECO:0000259" key="2">
    <source>
        <dbReference type="SMART" id="SM00014"/>
    </source>
</evidence>
<feature type="transmembrane region" description="Helical" evidence="1">
    <location>
        <begin position="144"/>
        <end position="162"/>
    </location>
</feature>
<feature type="transmembrane region" description="Helical" evidence="1">
    <location>
        <begin position="195"/>
        <end position="212"/>
    </location>
</feature>